<dbReference type="CDD" id="cd07816">
    <property type="entry name" value="Bet_v1-like"/>
    <property type="match status" value="1"/>
</dbReference>
<evidence type="ECO:0000259" key="4">
    <source>
        <dbReference type="Pfam" id="PF00407"/>
    </source>
</evidence>
<organism evidence="5 6">
    <name type="scientific">Turnera subulata</name>
    <dbReference type="NCBI Taxonomy" id="218843"/>
    <lineage>
        <taxon>Eukaryota</taxon>
        <taxon>Viridiplantae</taxon>
        <taxon>Streptophyta</taxon>
        <taxon>Embryophyta</taxon>
        <taxon>Tracheophyta</taxon>
        <taxon>Spermatophyta</taxon>
        <taxon>Magnoliopsida</taxon>
        <taxon>eudicotyledons</taxon>
        <taxon>Gunneridae</taxon>
        <taxon>Pentapetalae</taxon>
        <taxon>rosids</taxon>
        <taxon>fabids</taxon>
        <taxon>Malpighiales</taxon>
        <taxon>Passifloraceae</taxon>
        <taxon>Turnera</taxon>
    </lineage>
</organism>
<keyword evidence="6" id="KW-1185">Reference proteome</keyword>
<comment type="similarity">
    <text evidence="1">Belongs to the BetVI family.</text>
</comment>
<evidence type="ECO:0000313" key="6">
    <source>
        <dbReference type="Proteomes" id="UP001141552"/>
    </source>
</evidence>
<dbReference type="GO" id="GO:0038023">
    <property type="term" value="F:signaling receptor activity"/>
    <property type="evidence" value="ECO:0007669"/>
    <property type="project" value="InterPro"/>
</dbReference>
<dbReference type="Gene3D" id="3.30.530.20">
    <property type="match status" value="4"/>
</dbReference>
<dbReference type="GO" id="GO:0005634">
    <property type="term" value="C:nucleus"/>
    <property type="evidence" value="ECO:0007669"/>
    <property type="project" value="TreeGrafter"/>
</dbReference>
<dbReference type="InterPro" id="IPR024949">
    <property type="entry name" value="Bet_v_I_allergen"/>
</dbReference>
<feature type="domain" description="Bet v I/Major latex protein" evidence="4">
    <location>
        <begin position="216"/>
        <end position="375"/>
    </location>
</feature>
<sequence>MVVYTSEGEVATSVPPAKLFKALVLEGNNIIPKALPGPHGIENLATIEGDGGPGSIKHATFGNETGFKYVKERVEHLCLHPLLSKTHYKKTILVFSLRVFKLKFRLIMGAFSYETEVTSTVAPCRLFKALVIDQGAIIPKVAPQAFKSIETLEGDGGPGSIKQINFADAKMFKVFVFDGMVPKLLPQDFESVVTLEGDGGPGTIKQVNFGKAKFNMGVVTLELETTTKISPAKMFEVLVYDGHNIIPKLLPEDFESIVTLEGDGGPGTIKQELRNIPVNSSGGGFKYVKERIDRVDKDNLFFSQTVSEGDALTDKFEKITVEYKFEASPGGGSICKNSKTFYTIGDLEIKEDIVKVNKDRFMAIFHGIEASLLENPAA</sequence>
<accession>A0A9Q0J1W8</accession>
<gene>
    <name evidence="5" type="ORF">Tsubulata_046197</name>
</gene>
<dbReference type="PROSITE" id="PS00451">
    <property type="entry name" value="PATHOGENESIS_BETVI"/>
    <property type="match status" value="1"/>
</dbReference>
<feature type="domain" description="Bet v I/Major latex protein" evidence="4">
    <location>
        <begin position="1"/>
        <end position="75"/>
    </location>
</feature>
<evidence type="ECO:0000256" key="1">
    <source>
        <dbReference type="ARBA" id="ARBA00009744"/>
    </source>
</evidence>
<evidence type="ECO:0000256" key="3">
    <source>
        <dbReference type="ARBA" id="ARBA00023265"/>
    </source>
</evidence>
<dbReference type="Pfam" id="PF00407">
    <property type="entry name" value="Bet_v_1"/>
    <property type="match status" value="3"/>
</dbReference>
<evidence type="ECO:0000256" key="2">
    <source>
        <dbReference type="ARBA" id="ARBA00022821"/>
    </source>
</evidence>
<dbReference type="GO" id="GO:0005737">
    <property type="term" value="C:cytoplasm"/>
    <property type="evidence" value="ECO:0007669"/>
    <property type="project" value="TreeGrafter"/>
</dbReference>
<dbReference type="InterPro" id="IPR000916">
    <property type="entry name" value="Bet_v_I/MLP"/>
</dbReference>
<dbReference type="EMBL" id="JAKUCV010006928">
    <property type="protein sequence ID" value="KAJ4825358.1"/>
    <property type="molecule type" value="Genomic_DNA"/>
</dbReference>
<dbReference type="OrthoDB" id="829960at2759"/>
<dbReference type="SUPFAM" id="SSF55961">
    <property type="entry name" value="Bet v1-like"/>
    <property type="match status" value="4"/>
</dbReference>
<feature type="domain" description="Bet v I/Major latex protein" evidence="4">
    <location>
        <begin position="108"/>
        <end position="168"/>
    </location>
</feature>
<reference evidence="5" key="2">
    <citation type="journal article" date="2023" name="Plants (Basel)">
        <title>Annotation of the Turnera subulata (Passifloraceae) Draft Genome Reveals the S-Locus Evolved after the Divergence of Turneroideae from Passifloroideae in a Stepwise Manner.</title>
        <authorList>
            <person name="Henning P.M."/>
            <person name="Roalson E.H."/>
            <person name="Mir W."/>
            <person name="McCubbin A.G."/>
            <person name="Shore J.S."/>
        </authorList>
    </citation>
    <scope>NUCLEOTIDE SEQUENCE</scope>
    <source>
        <strain evidence="5">F60SS</strain>
    </source>
</reference>
<keyword evidence="3" id="KW-0568">Pathogenesis-related protein</keyword>
<dbReference type="PANTHER" id="PTHR31213">
    <property type="entry name" value="OS08G0374000 PROTEIN-RELATED"/>
    <property type="match status" value="1"/>
</dbReference>
<dbReference type="PANTHER" id="PTHR31213:SF55">
    <property type="entry name" value="STRESS-INDUCED PROTEIN SAM22"/>
    <property type="match status" value="1"/>
</dbReference>
<dbReference type="GO" id="GO:0006952">
    <property type="term" value="P:defense response"/>
    <property type="evidence" value="ECO:0007669"/>
    <property type="project" value="UniProtKB-KW"/>
</dbReference>
<dbReference type="InterPro" id="IPR023393">
    <property type="entry name" value="START-like_dom_sf"/>
</dbReference>
<name>A0A9Q0J1W8_9ROSI</name>
<dbReference type="GO" id="GO:0010427">
    <property type="term" value="F:abscisic acid binding"/>
    <property type="evidence" value="ECO:0007669"/>
    <property type="project" value="InterPro"/>
</dbReference>
<evidence type="ECO:0000313" key="5">
    <source>
        <dbReference type="EMBL" id="KAJ4825358.1"/>
    </source>
</evidence>
<dbReference type="FunFam" id="3.30.530.20:FF:000007">
    <property type="entry name" value="Major pollen allergen Bet v 1-A"/>
    <property type="match status" value="2"/>
</dbReference>
<proteinExistence type="inferred from homology"/>
<dbReference type="InterPro" id="IPR050279">
    <property type="entry name" value="Plant_def-hormone_signal"/>
</dbReference>
<dbReference type="PRINTS" id="PR00634">
    <property type="entry name" value="BETALLERGEN"/>
</dbReference>
<reference evidence="5" key="1">
    <citation type="submission" date="2022-02" db="EMBL/GenBank/DDBJ databases">
        <authorList>
            <person name="Henning P.M."/>
            <person name="McCubbin A.G."/>
            <person name="Shore J.S."/>
        </authorList>
    </citation>
    <scope>NUCLEOTIDE SEQUENCE</scope>
    <source>
        <strain evidence="5">F60SS</strain>
        <tissue evidence="5">Leaves</tissue>
    </source>
</reference>
<protein>
    <recommendedName>
        <fullName evidence="4">Bet v I/Major latex protein domain-containing protein</fullName>
    </recommendedName>
</protein>
<comment type="caution">
    <text evidence="5">The sequence shown here is derived from an EMBL/GenBank/DDBJ whole genome shotgun (WGS) entry which is preliminary data.</text>
</comment>
<dbReference type="GO" id="GO:0009738">
    <property type="term" value="P:abscisic acid-activated signaling pathway"/>
    <property type="evidence" value="ECO:0007669"/>
    <property type="project" value="InterPro"/>
</dbReference>
<keyword evidence="2" id="KW-0611">Plant defense</keyword>
<dbReference type="GO" id="GO:0004864">
    <property type="term" value="F:protein phosphatase inhibitor activity"/>
    <property type="evidence" value="ECO:0007669"/>
    <property type="project" value="InterPro"/>
</dbReference>
<dbReference type="Proteomes" id="UP001141552">
    <property type="component" value="Unassembled WGS sequence"/>
</dbReference>
<dbReference type="AlphaFoldDB" id="A0A9Q0J1W8"/>